<sequence>MTLHWVVLPWCLQTAIDNFSVPPSRTKGQFLSDSRTTPIGLAGGFYWTHGQLRATNVQSCEYGRRAAEHAIKKMERERMEKLKKKEEKEKSQKEKEAAEKKTEGDSH</sequence>
<gene>
    <name evidence="3" type="primary">LOC110795764</name>
</gene>
<reference evidence="2" key="1">
    <citation type="journal article" date="2021" name="Nat. Commun.">
        <title>Genomic analyses provide insights into spinach domestication and the genetic basis of agronomic traits.</title>
        <authorList>
            <person name="Cai X."/>
            <person name="Sun X."/>
            <person name="Xu C."/>
            <person name="Sun H."/>
            <person name="Wang X."/>
            <person name="Ge C."/>
            <person name="Zhang Z."/>
            <person name="Wang Q."/>
            <person name="Fei Z."/>
            <person name="Jiao C."/>
            <person name="Wang Q."/>
        </authorList>
    </citation>
    <scope>NUCLEOTIDE SEQUENCE [LARGE SCALE GENOMIC DNA]</scope>
    <source>
        <strain evidence="2">cv. Varoflay</strain>
    </source>
</reference>
<accession>A0ABM3QKA3</accession>
<dbReference type="RefSeq" id="XP_056683792.1">
    <property type="nucleotide sequence ID" value="XM_056827814.1"/>
</dbReference>
<name>A0ABM3QKA3_SPIOL</name>
<evidence type="ECO:0000313" key="3">
    <source>
        <dbReference type="RefSeq" id="XP_056683792.1"/>
    </source>
</evidence>
<dbReference type="GeneID" id="110795764"/>
<evidence type="ECO:0000313" key="2">
    <source>
        <dbReference type="Proteomes" id="UP000813463"/>
    </source>
</evidence>
<feature type="region of interest" description="Disordered" evidence="1">
    <location>
        <begin position="73"/>
        <end position="107"/>
    </location>
</feature>
<proteinExistence type="predicted"/>
<evidence type="ECO:0000256" key="1">
    <source>
        <dbReference type="SAM" id="MobiDB-lite"/>
    </source>
</evidence>
<evidence type="ECO:0008006" key="4">
    <source>
        <dbReference type="Google" id="ProtNLM"/>
    </source>
</evidence>
<dbReference type="Proteomes" id="UP000813463">
    <property type="component" value="Chromosome 4"/>
</dbReference>
<protein>
    <recommendedName>
        <fullName evidence="4">Amine oxidase domain-containing protein</fullName>
    </recommendedName>
</protein>
<organism evidence="2 3">
    <name type="scientific">Spinacia oleracea</name>
    <name type="common">Spinach</name>
    <dbReference type="NCBI Taxonomy" id="3562"/>
    <lineage>
        <taxon>Eukaryota</taxon>
        <taxon>Viridiplantae</taxon>
        <taxon>Streptophyta</taxon>
        <taxon>Embryophyta</taxon>
        <taxon>Tracheophyta</taxon>
        <taxon>Spermatophyta</taxon>
        <taxon>Magnoliopsida</taxon>
        <taxon>eudicotyledons</taxon>
        <taxon>Gunneridae</taxon>
        <taxon>Pentapetalae</taxon>
        <taxon>Caryophyllales</taxon>
        <taxon>Chenopodiaceae</taxon>
        <taxon>Chenopodioideae</taxon>
        <taxon>Anserineae</taxon>
        <taxon>Spinacia</taxon>
    </lineage>
</organism>
<reference evidence="3" key="2">
    <citation type="submission" date="2025-08" db="UniProtKB">
        <authorList>
            <consortium name="RefSeq"/>
        </authorList>
    </citation>
    <scope>IDENTIFICATION</scope>
    <source>
        <tissue evidence="3">Leaf</tissue>
    </source>
</reference>
<keyword evidence="2" id="KW-1185">Reference proteome</keyword>